<evidence type="ECO:0000259" key="9">
    <source>
        <dbReference type="PROSITE" id="PS50164"/>
    </source>
</evidence>
<keyword evidence="11" id="KW-1185">Reference proteome</keyword>
<comment type="function">
    <text evidence="8">Catalytic subunit of the SLX1-SLX4 structure-specific endonuclease that resolves DNA secondary structures generated during DNA repair and recombination. Has endonuclease activity towards branched DNA substrates, introducing single-strand cuts in duplex DNA close to junctions with ss-DNA.</text>
</comment>
<dbReference type="AlphaFoldDB" id="A0A5N5Q8A4"/>
<evidence type="ECO:0000256" key="4">
    <source>
        <dbReference type="ARBA" id="ARBA00022801"/>
    </source>
</evidence>
<dbReference type="Gene3D" id="3.40.1440.10">
    <property type="entry name" value="GIY-YIG endonuclease"/>
    <property type="match status" value="1"/>
</dbReference>
<comment type="similarity">
    <text evidence="8">Belongs to the SLX1 family.</text>
</comment>
<keyword evidence="1 8" id="KW-0540">Nuclease</keyword>
<sequence>MASRSTLGTDQHVIPPFYACYLLKSIKTKSARSTYVGSTPDPPRRLRQHNGEITQGAYKTRRGRPWMMTMIVYGFPSKLAALQFEWAWQHPYISRHLRTRQTTQKGDEVFSQMFKRDSKSNLLKTKILVARTMLAISPYNTWPLRVKFFTEEAKMLWDEVQRPGLDTPLPQGFTFSVEYEGVDGKSPVPAFQLVNARSGPIDVKDSTLELVETLFFY</sequence>
<dbReference type="FunFam" id="3.40.1440.10:FF:000006">
    <property type="entry name" value="Structure-specific endonuclease subunit SLX1"/>
    <property type="match status" value="1"/>
</dbReference>
<dbReference type="PANTHER" id="PTHR20208">
    <property type="entry name" value="STRUCTURE-SPECIFIC ENDONUCLEASE SUBUNIT SLX1"/>
    <property type="match status" value="1"/>
</dbReference>
<dbReference type="EMBL" id="SSOP01000886">
    <property type="protein sequence ID" value="KAB5587661.1"/>
    <property type="molecule type" value="Genomic_DNA"/>
</dbReference>
<evidence type="ECO:0000256" key="5">
    <source>
        <dbReference type="ARBA" id="ARBA00023172"/>
    </source>
</evidence>
<reference evidence="10 11" key="1">
    <citation type="journal article" date="2019" name="Fungal Biol. Biotechnol.">
        <title>Draft genome sequence of fastidious pathogen Ceratobasidium theobromae, which causes vascular-streak dieback in Theobroma cacao.</title>
        <authorList>
            <person name="Ali S.S."/>
            <person name="Asman A."/>
            <person name="Shao J."/>
            <person name="Firmansyah A.P."/>
            <person name="Susilo A.W."/>
            <person name="Rosmana A."/>
            <person name="McMahon P."/>
            <person name="Junaid M."/>
            <person name="Guest D."/>
            <person name="Kheng T.Y."/>
            <person name="Meinhardt L.W."/>
            <person name="Bailey B.A."/>
        </authorList>
    </citation>
    <scope>NUCLEOTIDE SEQUENCE [LARGE SCALE GENOMIC DNA]</scope>
    <source>
        <strain evidence="10 11">CT2</strain>
    </source>
</reference>
<dbReference type="GO" id="GO:0033557">
    <property type="term" value="C:Slx1-Slx4 complex"/>
    <property type="evidence" value="ECO:0007669"/>
    <property type="project" value="UniProtKB-UniRule"/>
</dbReference>
<dbReference type="GO" id="GO:0017108">
    <property type="term" value="F:5'-flap endonuclease activity"/>
    <property type="evidence" value="ECO:0007669"/>
    <property type="project" value="InterPro"/>
</dbReference>
<evidence type="ECO:0000256" key="8">
    <source>
        <dbReference type="HAMAP-Rule" id="MF_03100"/>
    </source>
</evidence>
<dbReference type="HAMAP" id="MF_03100">
    <property type="entry name" value="Endonuc_su_Slx1"/>
    <property type="match status" value="1"/>
</dbReference>
<evidence type="ECO:0000256" key="7">
    <source>
        <dbReference type="ARBA" id="ARBA00023242"/>
    </source>
</evidence>
<comment type="caution">
    <text evidence="8">Lacks conserved residue(s) required for the propagation of feature annotation.</text>
</comment>
<dbReference type="InterPro" id="IPR027520">
    <property type="entry name" value="Slx1"/>
</dbReference>
<keyword evidence="6 8" id="KW-0234">DNA repair</keyword>
<dbReference type="InterPro" id="IPR035901">
    <property type="entry name" value="GIY-YIG_endonuc_sf"/>
</dbReference>
<organism evidence="10 11">
    <name type="scientific">Ceratobasidium theobromae</name>
    <dbReference type="NCBI Taxonomy" id="1582974"/>
    <lineage>
        <taxon>Eukaryota</taxon>
        <taxon>Fungi</taxon>
        <taxon>Dikarya</taxon>
        <taxon>Basidiomycota</taxon>
        <taxon>Agaricomycotina</taxon>
        <taxon>Agaricomycetes</taxon>
        <taxon>Cantharellales</taxon>
        <taxon>Ceratobasidiaceae</taxon>
        <taxon>Ceratobasidium</taxon>
    </lineage>
</organism>
<comment type="subunit">
    <text evidence="8">Forms a heterodimer with SLX4.</text>
</comment>
<feature type="domain" description="GIY-YIG" evidence="9">
    <location>
        <begin position="16"/>
        <end position="98"/>
    </location>
</feature>
<dbReference type="OrthoDB" id="24645at2759"/>
<proteinExistence type="inferred from homology"/>
<evidence type="ECO:0000256" key="2">
    <source>
        <dbReference type="ARBA" id="ARBA00022759"/>
    </source>
</evidence>
<keyword evidence="4 8" id="KW-0378">Hydrolase</keyword>
<dbReference type="PROSITE" id="PS50164">
    <property type="entry name" value="GIY_YIG"/>
    <property type="match status" value="1"/>
</dbReference>
<dbReference type="InterPro" id="IPR000305">
    <property type="entry name" value="GIY-YIG_endonuc"/>
</dbReference>
<dbReference type="PANTHER" id="PTHR20208:SF10">
    <property type="entry name" value="STRUCTURE-SPECIFIC ENDONUCLEASE SUBUNIT SLX1"/>
    <property type="match status" value="1"/>
</dbReference>
<comment type="cofactor">
    <cofactor evidence="8">
        <name>a divalent metal cation</name>
        <dbReference type="ChEBI" id="CHEBI:60240"/>
    </cofactor>
</comment>
<dbReference type="GO" id="GO:0000724">
    <property type="term" value="P:double-strand break repair via homologous recombination"/>
    <property type="evidence" value="ECO:0007669"/>
    <property type="project" value="TreeGrafter"/>
</dbReference>
<keyword evidence="3 8" id="KW-0227">DNA damage</keyword>
<dbReference type="SUPFAM" id="SSF82771">
    <property type="entry name" value="GIY-YIG endonuclease"/>
    <property type="match status" value="1"/>
</dbReference>
<evidence type="ECO:0000256" key="3">
    <source>
        <dbReference type="ARBA" id="ARBA00022763"/>
    </source>
</evidence>
<evidence type="ECO:0000313" key="10">
    <source>
        <dbReference type="EMBL" id="KAB5587661.1"/>
    </source>
</evidence>
<name>A0A5N5Q8A4_9AGAM</name>
<evidence type="ECO:0000256" key="6">
    <source>
        <dbReference type="ARBA" id="ARBA00023204"/>
    </source>
</evidence>
<keyword evidence="7 8" id="KW-0539">Nucleus</keyword>
<dbReference type="CDD" id="cd10455">
    <property type="entry name" value="GIY-YIG_SLX1"/>
    <property type="match status" value="1"/>
</dbReference>
<evidence type="ECO:0000313" key="11">
    <source>
        <dbReference type="Proteomes" id="UP000383932"/>
    </source>
</evidence>
<dbReference type="InterPro" id="IPR050381">
    <property type="entry name" value="SLX1_endonuclease"/>
</dbReference>
<keyword evidence="2 8" id="KW-0255">Endonuclease</keyword>
<evidence type="ECO:0000256" key="1">
    <source>
        <dbReference type="ARBA" id="ARBA00022722"/>
    </source>
</evidence>
<gene>
    <name evidence="10" type="ORF">CTheo_8899</name>
</gene>
<protein>
    <submittedName>
        <fullName evidence="10">GIY-YIG-SLX1 domain containing protein</fullName>
    </submittedName>
</protein>
<accession>A0A5N5Q8A4</accession>
<dbReference type="Proteomes" id="UP000383932">
    <property type="component" value="Unassembled WGS sequence"/>
</dbReference>
<comment type="caution">
    <text evidence="10">The sequence shown here is derived from an EMBL/GenBank/DDBJ whole genome shotgun (WGS) entry which is preliminary data.</text>
</comment>
<keyword evidence="5 8" id="KW-0233">DNA recombination</keyword>
<dbReference type="GO" id="GO:0008821">
    <property type="term" value="F:crossover junction DNA endonuclease activity"/>
    <property type="evidence" value="ECO:0007669"/>
    <property type="project" value="TreeGrafter"/>
</dbReference>
<comment type="subcellular location">
    <subcellularLocation>
        <location evidence="8">Nucleus</location>
    </subcellularLocation>
</comment>
<dbReference type="Pfam" id="PF01541">
    <property type="entry name" value="GIY-YIG"/>
    <property type="match status" value="1"/>
</dbReference>